<sequence length="403" mass="45862">MSDIAQLIPNCIPANPDVAGIGIRVGIYVQVFTSFAVTLFALRDGRISRTEASTGWTQTSAIILTGFALLLSATIQAKTYGMSTYHAIIILNIGWVNLTGTILHLVLLVKRMADDDFRWREIKSCVLVIWFSLVQLTLLNAFGIWFWATVDTFGSKAQCAPRLPVPLRILGHNILLTDPAARKAFISLHCVGFAGGVLMVMFGLAGFILLIIRPLLKLFSLPRSPYTFIFIIVLSAVDVAIIADTEIMIRKGMAFVQPGESQWTFGQTLTMFLLVPSLIGAHQAWIEGEREDKEAIKAKERREKEREGMRVRERLLYRRQIQMQWKRQKQRQKQRQRQSEKQRRKRDLMESASSDYNDDVEAQMYEEGARDEKEEMMDQDDFGNVSLSTEKRSGEINARREIK</sequence>
<comment type="caution">
    <text evidence="3">The sequence shown here is derived from an EMBL/GenBank/DDBJ whole genome shotgun (WGS) entry which is preliminary data.</text>
</comment>
<feature type="transmembrane region" description="Helical" evidence="2">
    <location>
        <begin position="87"/>
        <end position="107"/>
    </location>
</feature>
<dbReference type="Proteomes" id="UP000559027">
    <property type="component" value="Unassembled WGS sequence"/>
</dbReference>
<evidence type="ECO:0000256" key="1">
    <source>
        <dbReference type="SAM" id="MobiDB-lite"/>
    </source>
</evidence>
<keyword evidence="2" id="KW-0812">Transmembrane</keyword>
<feature type="transmembrane region" description="Helical" evidence="2">
    <location>
        <begin position="54"/>
        <end position="75"/>
    </location>
</feature>
<proteinExistence type="predicted"/>
<accession>A0A8H5CVE0</accession>
<feature type="transmembrane region" description="Helical" evidence="2">
    <location>
        <begin position="224"/>
        <end position="243"/>
    </location>
</feature>
<reference evidence="3 4" key="1">
    <citation type="journal article" date="2020" name="ISME J.">
        <title>Uncovering the hidden diversity of litter-decomposition mechanisms in mushroom-forming fungi.</title>
        <authorList>
            <person name="Floudas D."/>
            <person name="Bentzer J."/>
            <person name="Ahren D."/>
            <person name="Johansson T."/>
            <person name="Persson P."/>
            <person name="Tunlid A."/>
        </authorList>
    </citation>
    <scope>NUCLEOTIDE SEQUENCE [LARGE SCALE GENOMIC DNA]</scope>
    <source>
        <strain evidence="3 4">CBS 146.42</strain>
    </source>
</reference>
<feature type="transmembrane region" description="Helical" evidence="2">
    <location>
        <begin position="263"/>
        <end position="281"/>
    </location>
</feature>
<dbReference type="AlphaFoldDB" id="A0A8H5CVE0"/>
<evidence type="ECO:0000313" key="4">
    <source>
        <dbReference type="Proteomes" id="UP000559027"/>
    </source>
</evidence>
<dbReference type="OrthoDB" id="3351993at2759"/>
<evidence type="ECO:0000313" key="3">
    <source>
        <dbReference type="EMBL" id="KAF5347768.1"/>
    </source>
</evidence>
<gene>
    <name evidence="3" type="ORF">D9756_010330</name>
</gene>
<protein>
    <submittedName>
        <fullName evidence="3">Uncharacterized protein</fullName>
    </submittedName>
</protein>
<keyword evidence="2" id="KW-1133">Transmembrane helix</keyword>
<feature type="transmembrane region" description="Helical" evidence="2">
    <location>
        <begin position="25"/>
        <end position="42"/>
    </location>
</feature>
<feature type="transmembrane region" description="Helical" evidence="2">
    <location>
        <begin position="127"/>
        <end position="148"/>
    </location>
</feature>
<evidence type="ECO:0000256" key="2">
    <source>
        <dbReference type="SAM" id="Phobius"/>
    </source>
</evidence>
<feature type="region of interest" description="Disordered" evidence="1">
    <location>
        <begin position="326"/>
        <end position="403"/>
    </location>
</feature>
<feature type="compositionally biased region" description="Basic and acidic residues" evidence="1">
    <location>
        <begin position="389"/>
        <end position="403"/>
    </location>
</feature>
<feature type="compositionally biased region" description="Basic residues" evidence="1">
    <location>
        <begin position="326"/>
        <end position="346"/>
    </location>
</feature>
<feature type="transmembrane region" description="Helical" evidence="2">
    <location>
        <begin position="186"/>
        <end position="212"/>
    </location>
</feature>
<keyword evidence="4" id="KW-1185">Reference proteome</keyword>
<organism evidence="3 4">
    <name type="scientific">Leucocoprinus leucothites</name>
    <dbReference type="NCBI Taxonomy" id="201217"/>
    <lineage>
        <taxon>Eukaryota</taxon>
        <taxon>Fungi</taxon>
        <taxon>Dikarya</taxon>
        <taxon>Basidiomycota</taxon>
        <taxon>Agaricomycotina</taxon>
        <taxon>Agaricomycetes</taxon>
        <taxon>Agaricomycetidae</taxon>
        <taxon>Agaricales</taxon>
        <taxon>Agaricineae</taxon>
        <taxon>Agaricaceae</taxon>
        <taxon>Leucocoprinus</taxon>
    </lineage>
</organism>
<dbReference type="EMBL" id="JAACJO010000023">
    <property type="protein sequence ID" value="KAF5347768.1"/>
    <property type="molecule type" value="Genomic_DNA"/>
</dbReference>
<keyword evidence="2" id="KW-0472">Membrane</keyword>
<name>A0A8H5CVE0_9AGAR</name>